<keyword evidence="2" id="KW-1185">Reference proteome</keyword>
<proteinExistence type="predicted"/>
<dbReference type="STRING" id="525904.Tter_2514"/>
<evidence type="ECO:0000313" key="1">
    <source>
        <dbReference type="EMBL" id="ACZ43403.1"/>
    </source>
</evidence>
<dbReference type="OrthoDB" id="9758822at2"/>
<dbReference type="GO" id="GO:0016052">
    <property type="term" value="P:carbohydrate catabolic process"/>
    <property type="evidence" value="ECO:0007669"/>
    <property type="project" value="InterPro"/>
</dbReference>
<dbReference type="HOGENOM" id="CLU_023243_0_0_0"/>
<dbReference type="InterPro" id="IPR013785">
    <property type="entry name" value="Aldolase_TIM"/>
</dbReference>
<dbReference type="InterPro" id="IPR038417">
    <property type="entry name" value="Alpga-gal_N_sf"/>
</dbReference>
<dbReference type="Gene3D" id="2.70.98.60">
    <property type="entry name" value="alpha-galactosidase from lactobacil brevis"/>
    <property type="match status" value="1"/>
</dbReference>
<evidence type="ECO:0000313" key="2">
    <source>
        <dbReference type="Proteomes" id="UP000000323"/>
    </source>
</evidence>
<dbReference type="eggNOG" id="COG3345">
    <property type="taxonomic scope" value="Bacteria"/>
</dbReference>
<sequence length="723" mass="80849">MWEVQESVIRFDEATRSLILDNDLIHAEWRVGEQGAVTCKALRMSGDGVDWLDTAVRSPLYELAYRELAGTGRTVTVSSEDPHAVEGPEVSSLADGTVGEAVVRLLPTGTPLEVLWHLQCHPRHATLRQWFELTNKGETPIVITRLPVVTYALRPPAGSLRAYCGLGRERARRGMWADWYTWRWVELGPGVKDAVQSGYRREATWLGLVTPGGGPGMYVGWESNARATCAFGDMYGDGAVWVECCLRPGYRLEPGASLAGPPGFVGLAEGDLDELAYRCQRYVEDVLARRVEDPRFPYVAFNSWGYGPDIDEESMLRCLDVCQRLGVELFVVDFGWEDPDWRPLADRFPRGLAPLADAAHARGMLFGAHLSFGNASSLSQMYKLHPDWVNGPGQWAYRREGEVYAVTLGNPATREWMLDKLLQIIDDNKLDYFLTDHRLWGWCNPRVQPLHATNDYVTVVEGFDWLMDRLRELRPHVLIEHCDNGLSLPTFKIVRQHVTSIGADAAGALYERVHTWRISHVLPPRYLAHYVCDQPAPGRYVGAGLGDYEYRSHLLGGPMILMTHLHQLQEGSEEWRSLQRQIALYKRIRQRVARGKVLHLLEPQPLERVGHGWDGWDAIGSYDEVTDSAVIFVFCLGGEINCRTIPIHGLRADTLYKVSFEGDRASFSLSGRELMAKGLEVELPARGQRPVLDANGMVRASEVVLLEPADGPGWADDTGGGGG</sequence>
<dbReference type="InterPro" id="IPR017853">
    <property type="entry name" value="GH"/>
</dbReference>
<protein>
    <submittedName>
        <fullName evidence="1">Glycoside hydrolase clan GH-D</fullName>
    </submittedName>
</protein>
<dbReference type="InterPro" id="IPR002252">
    <property type="entry name" value="Glyco_hydro_36"/>
</dbReference>
<accession>D1CI32</accession>
<dbReference type="EMBL" id="CP001826">
    <property type="protein sequence ID" value="ACZ43403.1"/>
    <property type="molecule type" value="Genomic_DNA"/>
</dbReference>
<keyword evidence="1" id="KW-0378">Hydrolase</keyword>
<gene>
    <name evidence="1" type="ordered locus">Tter_2514</name>
</gene>
<dbReference type="SUPFAM" id="SSF51445">
    <property type="entry name" value="(Trans)glycosidases"/>
    <property type="match status" value="1"/>
</dbReference>
<organism evidence="1 2">
    <name type="scientific">Thermobaculum terrenum (strain ATCC BAA-798 / CCMEE 7001 / YNP1)</name>
    <dbReference type="NCBI Taxonomy" id="525904"/>
    <lineage>
        <taxon>Bacteria</taxon>
        <taxon>Bacillati</taxon>
        <taxon>Chloroflexota</taxon>
        <taxon>Chloroflexia</taxon>
        <taxon>Candidatus Thermobaculales</taxon>
        <taxon>Candidatus Thermobaculaceae</taxon>
        <taxon>Thermobaculum</taxon>
    </lineage>
</organism>
<name>D1CI32_THET1</name>
<dbReference type="AlphaFoldDB" id="D1CI32"/>
<dbReference type="KEGG" id="ttr:Tter_2514"/>
<dbReference type="CDD" id="cd14791">
    <property type="entry name" value="GH36"/>
    <property type="match status" value="1"/>
</dbReference>
<dbReference type="Pfam" id="PF02065">
    <property type="entry name" value="Melibiase"/>
    <property type="match status" value="1"/>
</dbReference>
<reference evidence="2" key="1">
    <citation type="journal article" date="2010" name="Stand. Genomic Sci.">
        <title>Complete genome sequence of 'Thermobaculum terrenum' type strain (YNP1).</title>
        <authorList>
            <person name="Kiss H."/>
            <person name="Cleland D."/>
            <person name="Lapidus A."/>
            <person name="Lucas S."/>
            <person name="Glavina Del Rio T."/>
            <person name="Nolan M."/>
            <person name="Tice H."/>
            <person name="Han C."/>
            <person name="Goodwin L."/>
            <person name="Pitluck S."/>
            <person name="Liolios K."/>
            <person name="Ivanova N."/>
            <person name="Mavromatis K."/>
            <person name="Ovchinnikova G."/>
            <person name="Pati A."/>
            <person name="Chen A."/>
            <person name="Palaniappan K."/>
            <person name="Land M."/>
            <person name="Hauser L."/>
            <person name="Chang Y."/>
            <person name="Jeffries C."/>
            <person name="Lu M."/>
            <person name="Brettin T."/>
            <person name="Detter J."/>
            <person name="Goker M."/>
            <person name="Tindall B."/>
            <person name="Beck B."/>
            <person name="McDermott T."/>
            <person name="Woyke T."/>
            <person name="Bristow J."/>
            <person name="Eisen J."/>
            <person name="Markowitz V."/>
            <person name="Hugenholtz P."/>
            <person name="Kyrpides N."/>
            <person name="Klenk H."/>
            <person name="Cheng J."/>
        </authorList>
    </citation>
    <scope>NUCLEOTIDE SEQUENCE [LARGE SCALE GENOMIC DNA]</scope>
    <source>
        <strain evidence="2">ATCC BAA-798 / YNP1</strain>
    </source>
</reference>
<dbReference type="Proteomes" id="UP000000323">
    <property type="component" value="Chromosome 2"/>
</dbReference>
<dbReference type="Gene3D" id="3.20.20.70">
    <property type="entry name" value="Aldolase class I"/>
    <property type="match status" value="1"/>
</dbReference>
<dbReference type="CAZy" id="GH36">
    <property type="family name" value="Glycoside Hydrolase Family 36"/>
</dbReference>
<dbReference type="GO" id="GO:0004557">
    <property type="term" value="F:alpha-galactosidase activity"/>
    <property type="evidence" value="ECO:0007669"/>
    <property type="project" value="InterPro"/>
</dbReference>